<evidence type="ECO:0000313" key="2">
    <source>
        <dbReference type="EMBL" id="KAK5623016.1"/>
    </source>
</evidence>
<dbReference type="Proteomes" id="UP001311232">
    <property type="component" value="Unassembled WGS sequence"/>
</dbReference>
<comment type="caution">
    <text evidence="2">The sequence shown here is derived from an EMBL/GenBank/DDBJ whole genome shotgun (WGS) entry which is preliminary data.</text>
</comment>
<reference evidence="2 3" key="1">
    <citation type="submission" date="2021-06" db="EMBL/GenBank/DDBJ databases">
        <authorList>
            <person name="Palmer J.M."/>
        </authorList>
    </citation>
    <scope>NUCLEOTIDE SEQUENCE [LARGE SCALE GENOMIC DNA]</scope>
    <source>
        <strain evidence="2 3">MEX-2019</strain>
        <tissue evidence="2">Muscle</tissue>
    </source>
</reference>
<organism evidence="2 3">
    <name type="scientific">Crenichthys baileyi</name>
    <name type="common">White River springfish</name>
    <dbReference type="NCBI Taxonomy" id="28760"/>
    <lineage>
        <taxon>Eukaryota</taxon>
        <taxon>Metazoa</taxon>
        <taxon>Chordata</taxon>
        <taxon>Craniata</taxon>
        <taxon>Vertebrata</taxon>
        <taxon>Euteleostomi</taxon>
        <taxon>Actinopterygii</taxon>
        <taxon>Neopterygii</taxon>
        <taxon>Teleostei</taxon>
        <taxon>Neoteleostei</taxon>
        <taxon>Acanthomorphata</taxon>
        <taxon>Ovalentaria</taxon>
        <taxon>Atherinomorphae</taxon>
        <taxon>Cyprinodontiformes</taxon>
        <taxon>Goodeidae</taxon>
        <taxon>Crenichthys</taxon>
    </lineage>
</organism>
<gene>
    <name evidence="2" type="ORF">CRENBAI_021165</name>
</gene>
<name>A0AAV9SNZ2_9TELE</name>
<evidence type="ECO:0000256" key="1">
    <source>
        <dbReference type="SAM" id="MobiDB-lite"/>
    </source>
</evidence>
<dbReference type="AlphaFoldDB" id="A0AAV9SNZ2"/>
<proteinExistence type="predicted"/>
<feature type="region of interest" description="Disordered" evidence="1">
    <location>
        <begin position="15"/>
        <end position="55"/>
    </location>
</feature>
<sequence length="99" mass="11082">MGRLARQAWLERKDKTCNESDDPSFPSRLQRLSSPANEDGKREHPSSELTVNKRCNPRKSVAANTGCAHDHMRMLAALPVLQLVVDECLCYAAKSCQKL</sequence>
<protein>
    <submittedName>
        <fullName evidence="2">Uncharacterized protein</fullName>
    </submittedName>
</protein>
<accession>A0AAV9SNZ2</accession>
<keyword evidence="3" id="KW-1185">Reference proteome</keyword>
<dbReference type="EMBL" id="JAHHUM010000058">
    <property type="protein sequence ID" value="KAK5623016.1"/>
    <property type="molecule type" value="Genomic_DNA"/>
</dbReference>
<evidence type="ECO:0000313" key="3">
    <source>
        <dbReference type="Proteomes" id="UP001311232"/>
    </source>
</evidence>